<dbReference type="RefSeq" id="WP_165902184.1">
    <property type="nucleotide sequence ID" value="NZ_SMAN01000022.1"/>
</dbReference>
<name>A0A4R3MQU1_9BACI</name>
<evidence type="ECO:0008006" key="3">
    <source>
        <dbReference type="Google" id="ProtNLM"/>
    </source>
</evidence>
<sequence>MAESCFYCGNALNQNDAVHYVSFIRENNEEEQTLCDACYHEWLEGIKG</sequence>
<dbReference type="EMBL" id="SMAN01000022">
    <property type="protein sequence ID" value="TCT18285.1"/>
    <property type="molecule type" value="Genomic_DNA"/>
</dbReference>
<evidence type="ECO:0000313" key="1">
    <source>
        <dbReference type="EMBL" id="TCT18285.1"/>
    </source>
</evidence>
<reference evidence="1 2" key="1">
    <citation type="submission" date="2019-03" db="EMBL/GenBank/DDBJ databases">
        <title>Genomic Encyclopedia of Type Strains, Phase IV (KMG-IV): sequencing the most valuable type-strain genomes for metagenomic binning, comparative biology and taxonomic classification.</title>
        <authorList>
            <person name="Goeker M."/>
        </authorList>
    </citation>
    <scope>NUCLEOTIDE SEQUENCE [LARGE SCALE GENOMIC DNA]</scope>
    <source>
        <strain evidence="1 2">DSM 25894</strain>
    </source>
</reference>
<keyword evidence="2" id="KW-1185">Reference proteome</keyword>
<dbReference type="AlphaFoldDB" id="A0A4R3MQU1"/>
<protein>
    <recommendedName>
        <fullName evidence="3">Small CPxCG-related zinc finger protein</fullName>
    </recommendedName>
</protein>
<gene>
    <name evidence="1" type="ORF">EDD68_12248</name>
</gene>
<accession>A0A4R3MQU1</accession>
<dbReference type="Proteomes" id="UP000294650">
    <property type="component" value="Unassembled WGS sequence"/>
</dbReference>
<proteinExistence type="predicted"/>
<comment type="caution">
    <text evidence="1">The sequence shown here is derived from an EMBL/GenBank/DDBJ whole genome shotgun (WGS) entry which is preliminary data.</text>
</comment>
<evidence type="ECO:0000313" key="2">
    <source>
        <dbReference type="Proteomes" id="UP000294650"/>
    </source>
</evidence>
<organism evidence="1 2">
    <name type="scientific">Melghiribacillus thermohalophilus</name>
    <dbReference type="NCBI Taxonomy" id="1324956"/>
    <lineage>
        <taxon>Bacteria</taxon>
        <taxon>Bacillati</taxon>
        <taxon>Bacillota</taxon>
        <taxon>Bacilli</taxon>
        <taxon>Bacillales</taxon>
        <taxon>Bacillaceae</taxon>
        <taxon>Melghiribacillus</taxon>
    </lineage>
</organism>